<evidence type="ECO:0000313" key="1">
    <source>
        <dbReference type="EMBL" id="OAD69954.1"/>
    </source>
</evidence>
<gene>
    <name evidence="1" type="ORF">PHYBLDRAFT_159729</name>
</gene>
<sequence>MCIPRTTINTTIKRWEETGTAKLKTRPRGPKKLSVTDVISFCLSVMNNPFESYAYHQRNMTAAGAASAKGFSSYTPFPKPNLTREQKKSRLRWTKARANFGIEGWSRVVLSDESSFMLKGNGSDPAAIRHYVYIPRRRY</sequence>
<proteinExistence type="predicted"/>
<dbReference type="RefSeq" id="XP_018287994.1">
    <property type="nucleotide sequence ID" value="XM_018434047.1"/>
</dbReference>
<dbReference type="VEuPathDB" id="FungiDB:PHYBLDRAFT_159729"/>
<dbReference type="InterPro" id="IPR036397">
    <property type="entry name" value="RNaseH_sf"/>
</dbReference>
<keyword evidence="2" id="KW-1185">Reference proteome</keyword>
<dbReference type="InParanoid" id="A0A162NIC4"/>
<keyword evidence="1" id="KW-0238">DNA-binding</keyword>
<dbReference type="AlphaFoldDB" id="A0A162NIC4"/>
<dbReference type="Proteomes" id="UP000077315">
    <property type="component" value="Unassembled WGS sequence"/>
</dbReference>
<name>A0A162NIC4_PHYB8</name>
<evidence type="ECO:0000313" key="2">
    <source>
        <dbReference type="Proteomes" id="UP000077315"/>
    </source>
</evidence>
<keyword evidence="1" id="KW-0371">Homeobox</keyword>
<dbReference type="GO" id="GO:0003677">
    <property type="term" value="F:DNA binding"/>
    <property type="evidence" value="ECO:0007669"/>
    <property type="project" value="UniProtKB-KW"/>
</dbReference>
<organism evidence="1 2">
    <name type="scientific">Phycomyces blakesleeanus (strain ATCC 8743b / DSM 1359 / FGSC 10004 / NBRC 33097 / NRRL 1555)</name>
    <dbReference type="NCBI Taxonomy" id="763407"/>
    <lineage>
        <taxon>Eukaryota</taxon>
        <taxon>Fungi</taxon>
        <taxon>Fungi incertae sedis</taxon>
        <taxon>Mucoromycota</taxon>
        <taxon>Mucoromycotina</taxon>
        <taxon>Mucoromycetes</taxon>
        <taxon>Mucorales</taxon>
        <taxon>Phycomycetaceae</taxon>
        <taxon>Phycomyces</taxon>
    </lineage>
</organism>
<accession>A0A162NIC4</accession>
<dbReference type="GeneID" id="28994953"/>
<reference evidence="2" key="1">
    <citation type="submission" date="2015-06" db="EMBL/GenBank/DDBJ databases">
        <title>Expansion of signal transduction pathways in fungi by whole-genome duplication.</title>
        <authorList>
            <consortium name="DOE Joint Genome Institute"/>
            <person name="Corrochano L.M."/>
            <person name="Kuo A."/>
            <person name="Marcet-Houben M."/>
            <person name="Polaino S."/>
            <person name="Salamov A."/>
            <person name="Villalobos J.M."/>
            <person name="Alvarez M.I."/>
            <person name="Avalos J."/>
            <person name="Benito E.P."/>
            <person name="Benoit I."/>
            <person name="Burger G."/>
            <person name="Camino L.P."/>
            <person name="Canovas D."/>
            <person name="Cerda-Olmedo E."/>
            <person name="Cheng J.-F."/>
            <person name="Dominguez A."/>
            <person name="Elias M."/>
            <person name="Eslava A.P."/>
            <person name="Glaser F."/>
            <person name="Grimwood J."/>
            <person name="Gutierrez G."/>
            <person name="Heitman J."/>
            <person name="Henrissat B."/>
            <person name="Iturriaga E.A."/>
            <person name="Lang B.F."/>
            <person name="Lavin J.L."/>
            <person name="Lee S."/>
            <person name="Li W."/>
            <person name="Lindquist E."/>
            <person name="Lopez-Garcia S."/>
            <person name="Luque E.M."/>
            <person name="Marcos A.T."/>
            <person name="Martin J."/>
            <person name="McCluskey K."/>
            <person name="Medina H.R."/>
            <person name="Miralles-Duran A."/>
            <person name="Miyazaki A."/>
            <person name="Munoz-Torres E."/>
            <person name="Oguiza J.A."/>
            <person name="Ohm R."/>
            <person name="Olmedo M."/>
            <person name="Orejas M."/>
            <person name="Ortiz-Castellanos L."/>
            <person name="Pisabarro A.G."/>
            <person name="Rodriguez-Romero J."/>
            <person name="Ruiz-Herrera J."/>
            <person name="Ruiz-Vazquez R."/>
            <person name="Sanz C."/>
            <person name="Schackwitz W."/>
            <person name="Schmutz J."/>
            <person name="Shahriari M."/>
            <person name="Shelest E."/>
            <person name="Silva-Franco F."/>
            <person name="Soanes D."/>
            <person name="Syed K."/>
            <person name="Tagua V.G."/>
            <person name="Talbot N.J."/>
            <person name="Thon M."/>
            <person name="De vries R.P."/>
            <person name="Wiebenga A."/>
            <person name="Yadav J.S."/>
            <person name="Braun E.L."/>
            <person name="Baker S."/>
            <person name="Garre V."/>
            <person name="Horwitz B."/>
            <person name="Torres-Martinez S."/>
            <person name="Idnurm A."/>
            <person name="Herrera-Estrella A."/>
            <person name="Gabaldon T."/>
            <person name="Grigoriev I.V."/>
        </authorList>
    </citation>
    <scope>NUCLEOTIDE SEQUENCE [LARGE SCALE GENOMIC DNA]</scope>
    <source>
        <strain evidence="2">NRRL 1555(-)</strain>
    </source>
</reference>
<dbReference type="EMBL" id="KV440990">
    <property type="protein sequence ID" value="OAD69954.1"/>
    <property type="molecule type" value="Genomic_DNA"/>
</dbReference>
<protein>
    <submittedName>
        <fullName evidence="1">Homeodomain-like DNA binding domain-containing transcription factor</fullName>
    </submittedName>
</protein>
<dbReference type="Gene3D" id="3.30.420.10">
    <property type="entry name" value="Ribonuclease H-like superfamily/Ribonuclease H"/>
    <property type="match status" value="1"/>
</dbReference>